<dbReference type="InterPro" id="IPR000246">
    <property type="entry name" value="Peptidase_T2"/>
</dbReference>
<dbReference type="InterPro" id="IPR029055">
    <property type="entry name" value="Ntn_hydrolases_N"/>
</dbReference>
<reference evidence="4" key="1">
    <citation type="submission" date="2011-05" db="EMBL/GenBank/DDBJ databases">
        <authorList>
            <person name="Richards S.R."/>
            <person name="Qu J."/>
            <person name="Jiang H."/>
            <person name="Jhangiani S.N."/>
            <person name="Agravi P."/>
            <person name="Goodspeed R."/>
            <person name="Gross S."/>
            <person name="Mandapat C."/>
            <person name="Jackson L."/>
            <person name="Mathew T."/>
            <person name="Pu L."/>
            <person name="Thornton R."/>
            <person name="Saada N."/>
            <person name="Wilczek-Boney K.B."/>
            <person name="Lee S."/>
            <person name="Kovar C."/>
            <person name="Wu Y."/>
            <person name="Scherer S.E."/>
            <person name="Worley K.C."/>
            <person name="Muzny D.M."/>
            <person name="Gibbs R."/>
        </authorList>
    </citation>
    <scope>NUCLEOTIDE SEQUENCE</scope>
    <source>
        <strain evidence="4">Brora</strain>
    </source>
</reference>
<feature type="chain" id="PRO_5004580128" evidence="2">
    <location>
        <begin position="24"/>
        <end position="139"/>
    </location>
</feature>
<evidence type="ECO:0000313" key="4">
    <source>
        <dbReference type="Proteomes" id="UP000014500"/>
    </source>
</evidence>
<reference evidence="3" key="2">
    <citation type="submission" date="2015-02" db="UniProtKB">
        <authorList>
            <consortium name="EnsemblMetazoa"/>
        </authorList>
    </citation>
    <scope>IDENTIFICATION</scope>
</reference>
<dbReference type="GO" id="GO:0005737">
    <property type="term" value="C:cytoplasm"/>
    <property type="evidence" value="ECO:0007669"/>
    <property type="project" value="TreeGrafter"/>
</dbReference>
<name>T1JAV2_STRMM</name>
<dbReference type="PhylomeDB" id="T1JAV2"/>
<evidence type="ECO:0000256" key="1">
    <source>
        <dbReference type="ARBA" id="ARBA00010872"/>
    </source>
</evidence>
<dbReference type="HOGENOM" id="CLU_151637_0_0_1"/>
<sequence>MACTSNNLVCFLALYAVISSVSTDPNRLPSHNNAWPIVVNTWAFKEAAEKAWSILKQNGSALDAVEKGCATCEQLQCDGTVGYGGSPDENGETTLDAMIMDGVTHKAGAVGALRRIKNAISVARHVMEYTDHTMLVGDQ</sequence>
<dbReference type="Proteomes" id="UP000014500">
    <property type="component" value="Unassembled WGS sequence"/>
</dbReference>
<evidence type="ECO:0000256" key="2">
    <source>
        <dbReference type="SAM" id="SignalP"/>
    </source>
</evidence>
<dbReference type="STRING" id="126957.T1JAV2"/>
<dbReference type="EnsemblMetazoa" id="SMAR010876-RA">
    <property type="protein sequence ID" value="SMAR010876-PA"/>
    <property type="gene ID" value="SMAR010876"/>
</dbReference>
<dbReference type="Pfam" id="PF01112">
    <property type="entry name" value="Asparaginase_2"/>
    <property type="match status" value="1"/>
</dbReference>
<dbReference type="SUPFAM" id="SSF56235">
    <property type="entry name" value="N-terminal nucleophile aminohydrolases (Ntn hydrolases)"/>
    <property type="match status" value="1"/>
</dbReference>
<keyword evidence="2" id="KW-0732">Signal</keyword>
<dbReference type="OMA" id="LEHTHHI"/>
<dbReference type="eggNOG" id="KOG1593">
    <property type="taxonomic scope" value="Eukaryota"/>
</dbReference>
<dbReference type="GO" id="GO:0003948">
    <property type="term" value="F:N4-(beta-N-acetylglucosaminyl)-L-asparaginase activity"/>
    <property type="evidence" value="ECO:0007669"/>
    <property type="project" value="TreeGrafter"/>
</dbReference>
<dbReference type="PANTHER" id="PTHR10188:SF6">
    <property type="entry name" value="N(4)-(BETA-N-ACETYLGLUCOSAMINYL)-L-ASPARAGINASE"/>
    <property type="match status" value="1"/>
</dbReference>
<feature type="signal peptide" evidence="2">
    <location>
        <begin position="1"/>
        <end position="23"/>
    </location>
</feature>
<dbReference type="AlphaFoldDB" id="T1JAV2"/>
<comment type="similarity">
    <text evidence="1">Belongs to the Ntn-hydrolase family.</text>
</comment>
<dbReference type="PANTHER" id="PTHR10188">
    <property type="entry name" value="L-ASPARAGINASE"/>
    <property type="match status" value="1"/>
</dbReference>
<proteinExistence type="inferred from homology"/>
<organism evidence="3 4">
    <name type="scientific">Strigamia maritima</name>
    <name type="common">European centipede</name>
    <name type="synonym">Geophilus maritimus</name>
    <dbReference type="NCBI Taxonomy" id="126957"/>
    <lineage>
        <taxon>Eukaryota</taxon>
        <taxon>Metazoa</taxon>
        <taxon>Ecdysozoa</taxon>
        <taxon>Arthropoda</taxon>
        <taxon>Myriapoda</taxon>
        <taxon>Chilopoda</taxon>
        <taxon>Pleurostigmophora</taxon>
        <taxon>Geophilomorpha</taxon>
        <taxon>Linotaeniidae</taxon>
        <taxon>Strigamia</taxon>
    </lineage>
</organism>
<evidence type="ECO:0000313" key="3">
    <source>
        <dbReference type="EnsemblMetazoa" id="SMAR010876-PA"/>
    </source>
</evidence>
<protein>
    <submittedName>
        <fullName evidence="3">Uncharacterized protein</fullName>
    </submittedName>
</protein>
<dbReference type="EMBL" id="JH432004">
    <property type="status" value="NOT_ANNOTATED_CDS"/>
    <property type="molecule type" value="Genomic_DNA"/>
</dbReference>
<keyword evidence="4" id="KW-1185">Reference proteome</keyword>
<accession>T1JAV2</accession>